<dbReference type="AlphaFoldDB" id="A0A7W7WY62"/>
<name>A0A7W7WY62_9PSEU</name>
<dbReference type="InterPro" id="IPR001310">
    <property type="entry name" value="Histidine_triad_HIT"/>
</dbReference>
<proteinExistence type="predicted"/>
<keyword evidence="6" id="KW-1185">Reference proteome</keyword>
<organism evidence="5 6">
    <name type="scientific">Saccharothrix violaceirubra</name>
    <dbReference type="NCBI Taxonomy" id="413306"/>
    <lineage>
        <taxon>Bacteria</taxon>
        <taxon>Bacillati</taxon>
        <taxon>Actinomycetota</taxon>
        <taxon>Actinomycetes</taxon>
        <taxon>Pseudonocardiales</taxon>
        <taxon>Pseudonocardiaceae</taxon>
        <taxon>Saccharothrix</taxon>
    </lineage>
</organism>
<dbReference type="PROSITE" id="PS51084">
    <property type="entry name" value="HIT_2"/>
    <property type="match status" value="1"/>
</dbReference>
<dbReference type="RefSeq" id="WP_184672913.1">
    <property type="nucleotide sequence ID" value="NZ_BAABAI010000016.1"/>
</dbReference>
<protein>
    <submittedName>
        <fullName evidence="5">Histidine triad (HIT) family protein</fullName>
    </submittedName>
</protein>
<dbReference type="CDD" id="cd01276">
    <property type="entry name" value="PKCI_related"/>
    <property type="match status" value="1"/>
</dbReference>
<feature type="active site" description="Tele-AMP-histidine intermediate" evidence="1">
    <location>
        <position position="100"/>
    </location>
</feature>
<dbReference type="Proteomes" id="UP000542674">
    <property type="component" value="Unassembled WGS sequence"/>
</dbReference>
<dbReference type="PANTHER" id="PTHR23089">
    <property type="entry name" value="HISTIDINE TRIAD HIT PROTEIN"/>
    <property type="match status" value="1"/>
</dbReference>
<dbReference type="Gene3D" id="3.30.428.10">
    <property type="entry name" value="HIT-like"/>
    <property type="match status" value="1"/>
</dbReference>
<dbReference type="EMBL" id="JACHJS010000001">
    <property type="protein sequence ID" value="MBB4967877.1"/>
    <property type="molecule type" value="Genomic_DNA"/>
</dbReference>
<evidence type="ECO:0000313" key="5">
    <source>
        <dbReference type="EMBL" id="MBB4967877.1"/>
    </source>
</evidence>
<evidence type="ECO:0000259" key="4">
    <source>
        <dbReference type="PROSITE" id="PS51084"/>
    </source>
</evidence>
<evidence type="ECO:0000256" key="2">
    <source>
        <dbReference type="PIRSR" id="PIRSR601310-3"/>
    </source>
</evidence>
<evidence type="ECO:0000256" key="1">
    <source>
        <dbReference type="PIRSR" id="PIRSR601310-1"/>
    </source>
</evidence>
<evidence type="ECO:0000256" key="3">
    <source>
        <dbReference type="PROSITE-ProRule" id="PRU00464"/>
    </source>
</evidence>
<dbReference type="Pfam" id="PF01230">
    <property type="entry name" value="HIT"/>
    <property type="match status" value="1"/>
</dbReference>
<accession>A0A7W7WY62</accession>
<dbReference type="InterPro" id="IPR036265">
    <property type="entry name" value="HIT-like_sf"/>
</dbReference>
<dbReference type="InterPro" id="IPR011146">
    <property type="entry name" value="HIT-like"/>
</dbReference>
<comment type="caution">
    <text evidence="5">The sequence shown here is derived from an EMBL/GenBank/DDBJ whole genome shotgun (WGS) entry which is preliminary data.</text>
</comment>
<dbReference type="PRINTS" id="PR00332">
    <property type="entry name" value="HISTRIAD"/>
</dbReference>
<feature type="short sequence motif" description="Histidine triad motif" evidence="2 3">
    <location>
        <begin position="98"/>
        <end position="102"/>
    </location>
</feature>
<evidence type="ECO:0000313" key="6">
    <source>
        <dbReference type="Proteomes" id="UP000542674"/>
    </source>
</evidence>
<reference evidence="5 6" key="1">
    <citation type="submission" date="2020-08" db="EMBL/GenBank/DDBJ databases">
        <title>Sequencing the genomes of 1000 actinobacteria strains.</title>
        <authorList>
            <person name="Klenk H.-P."/>
        </authorList>
    </citation>
    <scope>NUCLEOTIDE SEQUENCE [LARGE SCALE GENOMIC DNA]</scope>
    <source>
        <strain evidence="5 6">DSM 45084</strain>
    </source>
</reference>
<sequence>MSDCLFCRIVARELPATVVHETDTTLAFRDIAPQAPVHVIVVPKIHATDAVALTTTAPGVLDDLFRTAGEVAKTENVADSGYRLLFNTGVEAGQTVFHAHLHVLGGRRLGPLA</sequence>
<dbReference type="SUPFAM" id="SSF54197">
    <property type="entry name" value="HIT-like"/>
    <property type="match status" value="1"/>
</dbReference>
<gene>
    <name evidence="5" type="ORF">F4559_005236</name>
</gene>
<feature type="domain" description="HIT" evidence="4">
    <location>
        <begin position="5"/>
        <end position="113"/>
    </location>
</feature>
<dbReference type="GO" id="GO:0003824">
    <property type="term" value="F:catalytic activity"/>
    <property type="evidence" value="ECO:0007669"/>
    <property type="project" value="InterPro"/>
</dbReference>